<dbReference type="InterPro" id="IPR018483">
    <property type="entry name" value="Carb_kinase_FGGY_CS"/>
</dbReference>
<dbReference type="AlphaFoldDB" id="A0A6I4XQQ1"/>
<evidence type="ECO:0000313" key="5">
    <source>
        <dbReference type="EMBL" id="MXS27652.1"/>
    </source>
</evidence>
<dbReference type="InterPro" id="IPR050406">
    <property type="entry name" value="FGGY_Carb_Kinase"/>
</dbReference>
<dbReference type="GO" id="GO:0005975">
    <property type="term" value="P:carbohydrate metabolic process"/>
    <property type="evidence" value="ECO:0007669"/>
    <property type="project" value="InterPro"/>
</dbReference>
<proteinExistence type="inferred from homology"/>
<dbReference type="InterPro" id="IPR043129">
    <property type="entry name" value="ATPase_NBD"/>
</dbReference>
<protein>
    <submittedName>
        <fullName evidence="5">Gluconate kinase</fullName>
    </submittedName>
</protein>
<dbReference type="GO" id="GO:0016301">
    <property type="term" value="F:kinase activity"/>
    <property type="evidence" value="ECO:0007669"/>
    <property type="project" value="UniProtKB-KW"/>
</dbReference>
<reference evidence="5 6" key="1">
    <citation type="submission" date="2019-04" db="EMBL/GenBank/DDBJ databases">
        <title>Step-wise assembly of the neonatal virome modulated by breast feeding.</title>
        <authorList>
            <person name="Liang G."/>
            <person name="Bushman F."/>
        </authorList>
    </citation>
    <scope>NUCLEOTIDE SEQUENCE [LARGE SCALE GENOMIC DNA]</scope>
    <source>
        <strain evidence="5 6">E3404</strain>
    </source>
</reference>
<organism evidence="5 6">
    <name type="scientific">Enterococcus gallinarum</name>
    <dbReference type="NCBI Taxonomy" id="1353"/>
    <lineage>
        <taxon>Bacteria</taxon>
        <taxon>Bacillati</taxon>
        <taxon>Bacillota</taxon>
        <taxon>Bacilli</taxon>
        <taxon>Lactobacillales</taxon>
        <taxon>Enterococcaceae</taxon>
        <taxon>Enterococcus</taxon>
    </lineage>
</organism>
<keyword evidence="3 5" id="KW-0418">Kinase</keyword>
<sequence>VEEPFLHPQGETFCFALDEQHWVIGGASSNGAVALDWASQTIFAEERQQAIQNGTNLYDPIMAKIATVPAGANGLLFHPYLLGERAPLWNAEASASFIGLRKNHHAGHLARAVVEGICFNLKTILEDLKQLGGPVQEIRATGGFADSPVFRQIMADVLGETLSFTDSTEASALGAVLLGWQGLGQLPNLQAAAQQVLIHETVTPRADQLLSYQKLYPVFQETQQVLAQSYQKLAEFRK</sequence>
<dbReference type="Proteomes" id="UP000439965">
    <property type="component" value="Unassembled WGS sequence"/>
</dbReference>
<keyword evidence="2" id="KW-0808">Transferase</keyword>
<name>A0A6I4XQQ1_ENTGA</name>
<evidence type="ECO:0000313" key="6">
    <source>
        <dbReference type="Proteomes" id="UP000439965"/>
    </source>
</evidence>
<evidence type="ECO:0000256" key="1">
    <source>
        <dbReference type="ARBA" id="ARBA00009156"/>
    </source>
</evidence>
<comment type="caution">
    <text evidence="5">The sequence shown here is derived from an EMBL/GenBank/DDBJ whole genome shotgun (WGS) entry which is preliminary data.</text>
</comment>
<dbReference type="RefSeq" id="WP_272917112.1">
    <property type="nucleotide sequence ID" value="NZ_WVTI01000102.1"/>
</dbReference>
<dbReference type="PANTHER" id="PTHR43095:SF2">
    <property type="entry name" value="GLUCONOKINASE"/>
    <property type="match status" value="1"/>
</dbReference>
<feature type="domain" description="Carbohydrate kinase FGGY C-terminal" evidence="4">
    <location>
        <begin position="18"/>
        <end position="179"/>
    </location>
</feature>
<evidence type="ECO:0000259" key="4">
    <source>
        <dbReference type="Pfam" id="PF02782"/>
    </source>
</evidence>
<feature type="non-terminal residue" evidence="5">
    <location>
        <position position="1"/>
    </location>
</feature>
<accession>A0A6I4XQQ1</accession>
<dbReference type="SUPFAM" id="SSF53067">
    <property type="entry name" value="Actin-like ATPase domain"/>
    <property type="match status" value="1"/>
</dbReference>
<evidence type="ECO:0000256" key="3">
    <source>
        <dbReference type="ARBA" id="ARBA00022777"/>
    </source>
</evidence>
<comment type="similarity">
    <text evidence="1">Belongs to the FGGY kinase family.</text>
</comment>
<dbReference type="PANTHER" id="PTHR43095">
    <property type="entry name" value="SUGAR KINASE"/>
    <property type="match status" value="1"/>
</dbReference>
<dbReference type="GO" id="GO:0016773">
    <property type="term" value="F:phosphotransferase activity, alcohol group as acceptor"/>
    <property type="evidence" value="ECO:0007669"/>
    <property type="project" value="InterPro"/>
</dbReference>
<dbReference type="Pfam" id="PF02782">
    <property type="entry name" value="FGGY_C"/>
    <property type="match status" value="1"/>
</dbReference>
<gene>
    <name evidence="5" type="ORF">GTI89_16515</name>
</gene>
<dbReference type="EMBL" id="WVTI01000102">
    <property type="protein sequence ID" value="MXS27652.1"/>
    <property type="molecule type" value="Genomic_DNA"/>
</dbReference>
<evidence type="ECO:0000256" key="2">
    <source>
        <dbReference type="ARBA" id="ARBA00022679"/>
    </source>
</evidence>
<dbReference type="InterPro" id="IPR018485">
    <property type="entry name" value="FGGY_C"/>
</dbReference>
<dbReference type="PROSITE" id="PS00445">
    <property type="entry name" value="FGGY_KINASES_2"/>
    <property type="match status" value="1"/>
</dbReference>
<dbReference type="Gene3D" id="3.30.420.40">
    <property type="match status" value="1"/>
</dbReference>